<dbReference type="GO" id="GO:0032790">
    <property type="term" value="P:ribosome disassembly"/>
    <property type="evidence" value="ECO:0007669"/>
    <property type="project" value="TreeGrafter"/>
</dbReference>
<comment type="caution">
    <text evidence="8">The sequence shown here is derived from an EMBL/GenBank/DDBJ whole genome shotgun (WGS) entry which is preliminary data.</text>
</comment>
<dbReference type="InterPro" id="IPR005517">
    <property type="entry name" value="Transl_elong_EFG/EF2_IV"/>
</dbReference>
<dbReference type="InterPro" id="IPR020568">
    <property type="entry name" value="Ribosomal_Su5_D2-typ_SF"/>
</dbReference>
<dbReference type="InterPro" id="IPR009022">
    <property type="entry name" value="EFG_III"/>
</dbReference>
<keyword evidence="9" id="KW-1185">Reference proteome</keyword>
<dbReference type="EMBL" id="JAKUDL010000001">
    <property type="protein sequence ID" value="MCH4293529.1"/>
    <property type="molecule type" value="Genomic_DNA"/>
</dbReference>
<dbReference type="Pfam" id="PF14492">
    <property type="entry name" value="EFG_III"/>
    <property type="match status" value="1"/>
</dbReference>
<dbReference type="PROSITE" id="PS51722">
    <property type="entry name" value="G_TR_2"/>
    <property type="match status" value="1"/>
</dbReference>
<dbReference type="FunFam" id="3.30.230.10:FF:000003">
    <property type="entry name" value="Elongation factor G"/>
    <property type="match status" value="1"/>
</dbReference>
<dbReference type="InterPro" id="IPR014721">
    <property type="entry name" value="Ribsml_uS5_D2-typ_fold_subgr"/>
</dbReference>
<dbReference type="Proteomes" id="UP001297581">
    <property type="component" value="Unassembled WGS sequence"/>
</dbReference>
<dbReference type="InterPro" id="IPR009000">
    <property type="entry name" value="Transl_B-barrel_sf"/>
</dbReference>
<gene>
    <name evidence="8" type="primary">fusA</name>
    <name evidence="8" type="ORF">MJ923_04325</name>
</gene>
<dbReference type="InterPro" id="IPR035649">
    <property type="entry name" value="EFG_V"/>
</dbReference>
<feature type="domain" description="Tr-type G" evidence="7">
    <location>
        <begin position="7"/>
        <end position="265"/>
    </location>
</feature>
<keyword evidence="3 8" id="KW-0251">Elongation factor</keyword>
<accession>A0AAJ1BEZ3</accession>
<dbReference type="NCBIfam" id="NF009381">
    <property type="entry name" value="PRK12740.1-5"/>
    <property type="match status" value="1"/>
</dbReference>
<dbReference type="Pfam" id="PF00009">
    <property type="entry name" value="GTP_EFTU"/>
    <property type="match status" value="1"/>
</dbReference>
<dbReference type="NCBIfam" id="NF009891">
    <property type="entry name" value="PRK13351.1-1"/>
    <property type="match status" value="1"/>
</dbReference>
<evidence type="ECO:0000256" key="3">
    <source>
        <dbReference type="ARBA" id="ARBA00022768"/>
    </source>
</evidence>
<organism evidence="8 9">
    <name type="scientific">Shewanella zhuhaiensis</name>
    <dbReference type="NCBI Taxonomy" id="2919576"/>
    <lineage>
        <taxon>Bacteria</taxon>
        <taxon>Pseudomonadati</taxon>
        <taxon>Pseudomonadota</taxon>
        <taxon>Gammaproteobacteria</taxon>
        <taxon>Alteromonadales</taxon>
        <taxon>Shewanellaceae</taxon>
        <taxon>Shewanella</taxon>
    </lineage>
</organism>
<dbReference type="CDD" id="cd03713">
    <property type="entry name" value="EFG_mtEFG_C"/>
    <property type="match status" value="1"/>
</dbReference>
<keyword evidence="4" id="KW-0648">Protein biosynthesis</keyword>
<comment type="function">
    <text evidence="6">Catalyzes the GTP-dependent ribosomal translocation step during translation elongation. During this step, the ribosome changes from the pre-translocational (PRE) to the post-translocational (POST) state as the newly formed A-site-bound peptidyl-tRNA and P-site-bound deacylated tRNA move to the P and E sites, respectively. Catalyzes the coordinated movement of the two tRNA molecules, the mRNA and conformational changes in the ribosome.</text>
</comment>
<dbReference type="Gene3D" id="3.30.70.870">
    <property type="entry name" value="Elongation Factor G (Translational Gtpase), domain 3"/>
    <property type="match status" value="1"/>
</dbReference>
<dbReference type="RefSeq" id="WP_240590042.1">
    <property type="nucleotide sequence ID" value="NZ_JAKUDL010000001.1"/>
</dbReference>
<dbReference type="SUPFAM" id="SSF50447">
    <property type="entry name" value="Translation proteins"/>
    <property type="match status" value="1"/>
</dbReference>
<proteinExistence type="predicted"/>
<dbReference type="InterPro" id="IPR027417">
    <property type="entry name" value="P-loop_NTPase"/>
</dbReference>
<dbReference type="SUPFAM" id="SSF54211">
    <property type="entry name" value="Ribosomal protein S5 domain 2-like"/>
    <property type="match status" value="1"/>
</dbReference>
<dbReference type="GO" id="GO:0003746">
    <property type="term" value="F:translation elongation factor activity"/>
    <property type="evidence" value="ECO:0007669"/>
    <property type="project" value="UniProtKB-KW"/>
</dbReference>
<reference evidence="8 9" key="1">
    <citation type="submission" date="2022-02" db="EMBL/GenBank/DDBJ databases">
        <title>The genome sequence of Shewanella sp. 3B26.</title>
        <authorList>
            <person name="Du J."/>
        </authorList>
    </citation>
    <scope>NUCLEOTIDE SEQUENCE [LARGE SCALE GENOMIC DNA]</scope>
    <source>
        <strain evidence="8 9">3B26</strain>
    </source>
</reference>
<evidence type="ECO:0000256" key="5">
    <source>
        <dbReference type="ARBA" id="ARBA00023134"/>
    </source>
</evidence>
<dbReference type="AlphaFoldDB" id="A0AAJ1BEZ3"/>
<evidence type="ECO:0000256" key="4">
    <source>
        <dbReference type="ARBA" id="ARBA00022917"/>
    </source>
</evidence>
<evidence type="ECO:0000256" key="1">
    <source>
        <dbReference type="ARBA" id="ARBA00017872"/>
    </source>
</evidence>
<evidence type="ECO:0000313" key="8">
    <source>
        <dbReference type="EMBL" id="MCH4293529.1"/>
    </source>
</evidence>
<dbReference type="FunFam" id="3.30.70.240:FF:000001">
    <property type="entry name" value="Elongation factor G"/>
    <property type="match status" value="1"/>
</dbReference>
<dbReference type="InterPro" id="IPR000640">
    <property type="entry name" value="EFG_V-like"/>
</dbReference>
<dbReference type="Gene3D" id="3.30.230.10">
    <property type="match status" value="1"/>
</dbReference>
<dbReference type="CDD" id="cd16262">
    <property type="entry name" value="EFG_III"/>
    <property type="match status" value="1"/>
</dbReference>
<dbReference type="Gene3D" id="3.30.70.240">
    <property type="match status" value="1"/>
</dbReference>
<dbReference type="Gene3D" id="2.40.30.10">
    <property type="entry name" value="Translation factors"/>
    <property type="match status" value="1"/>
</dbReference>
<dbReference type="PANTHER" id="PTHR43261:SF6">
    <property type="entry name" value="ELONGATION FACTOR G-LIKE PROTEIN"/>
    <property type="match status" value="1"/>
</dbReference>
<dbReference type="InterPro" id="IPR035647">
    <property type="entry name" value="EFG_III/V"/>
</dbReference>
<dbReference type="Gene3D" id="3.40.50.300">
    <property type="entry name" value="P-loop containing nucleotide triphosphate hydrolases"/>
    <property type="match status" value="1"/>
</dbReference>
<keyword evidence="5" id="KW-0342">GTP-binding</keyword>
<sequence length="682" mass="73834">MAEYQTARIRNLALLGHTGAGKSSLLEALLYGAKAISQRGRVDKGTNHADFTAQEKAHQHSLEPSFLNLDFDAHHINLIDTPGLPDFFGRALLPLPAVESVLLVVNAATGVEPVTARAFEAARAQGKVVCVCVNHIDGHLDRLPAIIEELQTTFGPRCLPVNLPSADGNDVVDCYLHCEENRPTLFSSAASARDELVDTVLEEDEELMTLYLEQGEMLSAEQLHEPLETALRMGHLVPVCFTSAEQEVGIASLLELMVKLLPSPLEANPPQFVRGFGEGATPVDVTQKADDHVLAQVFRVGIDPYFGRVAVFRLYQGTMQSGMKLFIGADRKQVKVAHLLKLQGAETAEVGTAVPGDICALCKIDELEVGSVLHDSHDEDEFHLPELKLPQPIFGLAVSPKRRGDEQKIAEVLAKLIAEDPSLAVSQNEAEGQTVLSGLGDLHLQIALEKAQSVFKVDMDTCKPAVAYRETVCKAATARYRHKKQSGGAGQFGEVELTVEPLPRGKGFEFVSKVVGGAVPTQFIPAVEKGVREALKVGRLGGYPVEDVRVTLLDGKHHSVDSKEIAFVMAGKKAFFEAFLQASPVILEPMVAMDILVSAEDVGDITGDLSSSRAMVCGTEARRDGKVRVMAEAPLATVDNYATRLKSMTSGEGEFTLSFARYDIVPPAVQQSLLRTIEDKED</sequence>
<dbReference type="Pfam" id="PF00679">
    <property type="entry name" value="EFG_C"/>
    <property type="match status" value="1"/>
</dbReference>
<keyword evidence="2" id="KW-0547">Nucleotide-binding</keyword>
<dbReference type="GO" id="GO:0097216">
    <property type="term" value="F:guanosine tetraphosphate binding"/>
    <property type="evidence" value="ECO:0007669"/>
    <property type="project" value="UniProtKB-ARBA"/>
</dbReference>
<dbReference type="SUPFAM" id="SSF52540">
    <property type="entry name" value="P-loop containing nucleoside triphosphate hydrolases"/>
    <property type="match status" value="1"/>
</dbReference>
<dbReference type="Pfam" id="PF03764">
    <property type="entry name" value="EFG_IV"/>
    <property type="match status" value="1"/>
</dbReference>
<evidence type="ECO:0000256" key="6">
    <source>
        <dbReference type="ARBA" id="ARBA00024731"/>
    </source>
</evidence>
<name>A0AAJ1BEZ3_9GAMM</name>
<dbReference type="SMART" id="SM00889">
    <property type="entry name" value="EFG_IV"/>
    <property type="match status" value="1"/>
</dbReference>
<dbReference type="Pfam" id="PF22042">
    <property type="entry name" value="EF-G_D2"/>
    <property type="match status" value="1"/>
</dbReference>
<evidence type="ECO:0000259" key="7">
    <source>
        <dbReference type="PROSITE" id="PS51722"/>
    </source>
</evidence>
<dbReference type="InterPro" id="IPR047872">
    <property type="entry name" value="EFG_IV"/>
</dbReference>
<dbReference type="InterPro" id="IPR041095">
    <property type="entry name" value="EFG_II"/>
</dbReference>
<dbReference type="InterPro" id="IPR000795">
    <property type="entry name" value="T_Tr_GTP-bd_dom"/>
</dbReference>
<dbReference type="PANTHER" id="PTHR43261">
    <property type="entry name" value="TRANSLATION ELONGATION FACTOR G-RELATED"/>
    <property type="match status" value="1"/>
</dbReference>
<dbReference type="SMART" id="SM00838">
    <property type="entry name" value="EFG_C"/>
    <property type="match status" value="1"/>
</dbReference>
<dbReference type="GO" id="GO:0003924">
    <property type="term" value="F:GTPase activity"/>
    <property type="evidence" value="ECO:0007669"/>
    <property type="project" value="InterPro"/>
</dbReference>
<dbReference type="GO" id="GO:0005525">
    <property type="term" value="F:GTP binding"/>
    <property type="evidence" value="ECO:0007669"/>
    <property type="project" value="UniProtKB-KW"/>
</dbReference>
<dbReference type="SUPFAM" id="SSF54980">
    <property type="entry name" value="EF-G C-terminal domain-like"/>
    <property type="match status" value="2"/>
</dbReference>
<dbReference type="CDD" id="cd01434">
    <property type="entry name" value="EFG_mtEFG1_IV"/>
    <property type="match status" value="1"/>
</dbReference>
<dbReference type="InterPro" id="IPR053905">
    <property type="entry name" value="EF-G-like_DII"/>
</dbReference>
<evidence type="ECO:0000256" key="2">
    <source>
        <dbReference type="ARBA" id="ARBA00022741"/>
    </source>
</evidence>
<evidence type="ECO:0000313" key="9">
    <source>
        <dbReference type="Proteomes" id="UP001297581"/>
    </source>
</evidence>
<protein>
    <recommendedName>
        <fullName evidence="1">Elongation factor G</fullName>
    </recommendedName>
</protein>